<feature type="non-terminal residue" evidence="2">
    <location>
        <position position="58"/>
    </location>
</feature>
<sequence length="58" mass="6168">CSRSRSPRTFRRRGGVLPIIRGPPASRRNGCSTQPWRLAAAGTVAGAREGSTHVARAP</sequence>
<organism evidence="2">
    <name type="scientific">uncultured Chthoniobacterales bacterium</name>
    <dbReference type="NCBI Taxonomy" id="1836801"/>
    <lineage>
        <taxon>Bacteria</taxon>
        <taxon>Pseudomonadati</taxon>
        <taxon>Verrucomicrobiota</taxon>
        <taxon>Spartobacteria</taxon>
        <taxon>Chthoniobacterales</taxon>
        <taxon>environmental samples</taxon>
    </lineage>
</organism>
<feature type="compositionally biased region" description="Basic residues" evidence="1">
    <location>
        <begin position="1"/>
        <end position="14"/>
    </location>
</feature>
<proteinExistence type="predicted"/>
<dbReference type="AlphaFoldDB" id="A0A6J4HVU8"/>
<gene>
    <name evidence="2" type="ORF">AVDCRST_MAG42-1779</name>
</gene>
<dbReference type="EMBL" id="CADCTA010000057">
    <property type="protein sequence ID" value="CAA9235140.1"/>
    <property type="molecule type" value="Genomic_DNA"/>
</dbReference>
<reference evidence="2" key="1">
    <citation type="submission" date="2020-02" db="EMBL/GenBank/DDBJ databases">
        <authorList>
            <person name="Meier V. D."/>
        </authorList>
    </citation>
    <scope>NUCLEOTIDE SEQUENCE</scope>
    <source>
        <strain evidence="2">AVDCRST_MAG42</strain>
    </source>
</reference>
<name>A0A6J4HVU8_9BACT</name>
<accession>A0A6J4HVU8</accession>
<feature type="region of interest" description="Disordered" evidence="1">
    <location>
        <begin position="1"/>
        <end position="32"/>
    </location>
</feature>
<evidence type="ECO:0000256" key="1">
    <source>
        <dbReference type="SAM" id="MobiDB-lite"/>
    </source>
</evidence>
<evidence type="ECO:0000313" key="2">
    <source>
        <dbReference type="EMBL" id="CAA9235140.1"/>
    </source>
</evidence>
<feature type="non-terminal residue" evidence="2">
    <location>
        <position position="1"/>
    </location>
</feature>
<protein>
    <submittedName>
        <fullName evidence="2">Uncharacterized protein</fullName>
    </submittedName>
</protein>